<dbReference type="Ensembl" id="ENSCABT00000006444.1">
    <property type="protein sequence ID" value="ENSCABP00000005921.1"/>
    <property type="gene ID" value="ENSCABG00000004445.1"/>
</dbReference>
<dbReference type="AlphaFoldDB" id="A0A8C0ILY9"/>
<dbReference type="Proteomes" id="UP000694404">
    <property type="component" value="Unplaced"/>
</dbReference>
<protein>
    <submittedName>
        <fullName evidence="2">Uncharacterized protein</fullName>
    </submittedName>
</protein>
<evidence type="ECO:0000313" key="3">
    <source>
        <dbReference type="Proteomes" id="UP000694404"/>
    </source>
</evidence>
<name>A0A8C0ILY9_CHEAB</name>
<evidence type="ECO:0000313" key="2">
    <source>
        <dbReference type="Ensembl" id="ENSCABP00000005921.1"/>
    </source>
</evidence>
<feature type="signal peptide" evidence="1">
    <location>
        <begin position="1"/>
        <end position="25"/>
    </location>
</feature>
<evidence type="ECO:0000256" key="1">
    <source>
        <dbReference type="SAM" id="SignalP"/>
    </source>
</evidence>
<reference evidence="2" key="2">
    <citation type="submission" date="2025-09" db="UniProtKB">
        <authorList>
            <consortium name="Ensembl"/>
        </authorList>
    </citation>
    <scope>IDENTIFICATION</scope>
</reference>
<accession>A0A8C0ILY9</accession>
<keyword evidence="1" id="KW-0732">Signal</keyword>
<reference evidence="2" key="1">
    <citation type="submission" date="2025-08" db="UniProtKB">
        <authorList>
            <consortium name="Ensembl"/>
        </authorList>
    </citation>
    <scope>IDENTIFICATION</scope>
</reference>
<proteinExistence type="predicted"/>
<feature type="chain" id="PRO_5034335777" evidence="1">
    <location>
        <begin position="26"/>
        <end position="138"/>
    </location>
</feature>
<sequence length="138" mass="15061">NTVYKVDSAHFIALFLLQIFSLQSSSCILHSVLSPYLSFTCWENTKGSKILKIIVCSSAAAKRPAPIVWQFNPPMDIYSEGCQALVVKKLPEIMICYLGNTGICCHSAAGHAACACVALCRRSWNPAYKLLTIGGPYT</sequence>
<keyword evidence="3" id="KW-1185">Reference proteome</keyword>
<organism evidence="2 3">
    <name type="scientific">Chelonoidis abingdonii</name>
    <name type="common">Abingdon island giant tortoise</name>
    <name type="synonym">Testudo abingdonii</name>
    <dbReference type="NCBI Taxonomy" id="106734"/>
    <lineage>
        <taxon>Eukaryota</taxon>
        <taxon>Metazoa</taxon>
        <taxon>Chordata</taxon>
        <taxon>Craniata</taxon>
        <taxon>Vertebrata</taxon>
        <taxon>Euteleostomi</taxon>
        <taxon>Archelosauria</taxon>
        <taxon>Testudinata</taxon>
        <taxon>Testudines</taxon>
        <taxon>Cryptodira</taxon>
        <taxon>Durocryptodira</taxon>
        <taxon>Testudinoidea</taxon>
        <taxon>Testudinidae</taxon>
        <taxon>Chelonoidis</taxon>
    </lineage>
</organism>